<organism evidence="1 2">
    <name type="scientific">Terrihabitans soli</name>
    <dbReference type="NCBI Taxonomy" id="708113"/>
    <lineage>
        <taxon>Bacteria</taxon>
        <taxon>Pseudomonadati</taxon>
        <taxon>Pseudomonadota</taxon>
        <taxon>Alphaproteobacteria</taxon>
        <taxon>Hyphomicrobiales</taxon>
        <taxon>Terrihabitans</taxon>
    </lineage>
</organism>
<dbReference type="RefSeq" id="WP_222876359.1">
    <property type="nucleotide sequence ID" value="NZ_AP023361.1"/>
</dbReference>
<reference evidence="1 2" key="1">
    <citation type="submission" date="2020-08" db="EMBL/GenBank/DDBJ databases">
        <title>Genome sequence of Rhizobiales bacterium strain IZ6.</title>
        <authorList>
            <person name="Nakai R."/>
            <person name="Naganuma T."/>
        </authorList>
    </citation>
    <scope>NUCLEOTIDE SEQUENCE [LARGE SCALE GENOMIC DNA]</scope>
    <source>
        <strain evidence="1 2">IZ6</strain>
    </source>
</reference>
<dbReference type="KEGG" id="tso:IZ6_04000"/>
<evidence type="ECO:0000313" key="2">
    <source>
        <dbReference type="Proteomes" id="UP000515317"/>
    </source>
</evidence>
<proteinExistence type="predicted"/>
<sequence>MAQTAEIVSLSDYRQARAAARTQQDSVPGFEFPLAGPFMMVWAPVVFVPFMPQMPQTAQQDERP</sequence>
<gene>
    <name evidence="1" type="ORF">IZ6_04000</name>
</gene>
<dbReference type="Proteomes" id="UP000515317">
    <property type="component" value="Chromosome"/>
</dbReference>
<evidence type="ECO:0000313" key="1">
    <source>
        <dbReference type="EMBL" id="BCJ89665.1"/>
    </source>
</evidence>
<name>A0A6S6QPF7_9HYPH</name>
<accession>A0A6S6QPF7</accession>
<dbReference type="AlphaFoldDB" id="A0A6S6QPF7"/>
<keyword evidence="2" id="KW-1185">Reference proteome</keyword>
<protein>
    <submittedName>
        <fullName evidence="1">Uncharacterized protein</fullName>
    </submittedName>
</protein>
<dbReference type="EMBL" id="AP023361">
    <property type="protein sequence ID" value="BCJ89665.1"/>
    <property type="molecule type" value="Genomic_DNA"/>
</dbReference>